<protein>
    <recommendedName>
        <fullName evidence="4">RNA polymerase sigma factor 70 region 4 type 2 domain-containing protein</fullName>
    </recommendedName>
</protein>
<comment type="caution">
    <text evidence="2">The sequence shown here is derived from an EMBL/GenBank/DDBJ whole genome shotgun (WGS) entry which is preliminary data.</text>
</comment>
<sequence>MPTAEEFDEFYVTTRRGLVVQTFALTGDLPASRNAVRDAYVAARHHWEKVGRLEDPESWIRPKAWAAAQRRRAARPIHRERHLDADQAATLEALHKLPDAQRRVLVLTHLSELGLPEIARELGHTLPRLDELFDTATAAVTAALDCTDDEVGAHLAHLEAATENVKLPRPSIVRRNGLRRRRNHAVVGSILLAATTVAAGAFVAVSAPAEAPPRQGALVSKKMLLTPAQVAPLSPKTPWRLTSTDNNTVGKGINTMCQTAQFADTNGLGTWVRKYDAAGAAPRKLVQTVEISNSPGAAKQAYDTTLGWYAGCKVARIQLVDAYTVTGVGDQAQVLRMRIPGAKDRSFVIALARTGSLTTSTVLETATPAPAAATSMSSTLAASVTDLCTSKVAGTCVSAVRTTRTLPPPSGEAPGMLAIADLPVVPGVRAAWSGTAATDATRNPAATTCDRANFAASGATKPTSRSFVILKAGLPSRFGLTETIGTFATNRQAAKFTDQVIARMKACPDKELGSTVTQQLIRTNRSRDQSFALWRLGNQVSPSKPEVMYWIGIVRVGPNVAQLLLTPVKKYDVDQPTFGLLLARARDRLHEVRR</sequence>
<dbReference type="InterPro" id="IPR013324">
    <property type="entry name" value="RNA_pol_sigma_r3/r4-like"/>
</dbReference>
<keyword evidence="1" id="KW-1133">Transmembrane helix</keyword>
<proteinExistence type="predicted"/>
<dbReference type="AlphaFoldDB" id="A0A3N0CPE9"/>
<dbReference type="Gene3D" id="1.10.10.10">
    <property type="entry name" value="Winged helix-like DNA-binding domain superfamily/Winged helix DNA-binding domain"/>
    <property type="match status" value="1"/>
</dbReference>
<name>A0A3N0CPE9_9ACTN</name>
<dbReference type="EMBL" id="RJSE01000003">
    <property type="protein sequence ID" value="RNL65342.1"/>
    <property type="molecule type" value="Genomic_DNA"/>
</dbReference>
<keyword evidence="1" id="KW-0812">Transmembrane</keyword>
<evidence type="ECO:0000256" key="1">
    <source>
        <dbReference type="SAM" id="Phobius"/>
    </source>
</evidence>
<dbReference type="SUPFAM" id="SSF88659">
    <property type="entry name" value="Sigma3 and sigma4 domains of RNA polymerase sigma factors"/>
    <property type="match status" value="1"/>
</dbReference>
<dbReference type="RefSeq" id="WP_123226445.1">
    <property type="nucleotide sequence ID" value="NZ_RJSE01000003.1"/>
</dbReference>
<dbReference type="InterPro" id="IPR036388">
    <property type="entry name" value="WH-like_DNA-bd_sf"/>
</dbReference>
<accession>A0A3N0CPE9</accession>
<evidence type="ECO:0008006" key="4">
    <source>
        <dbReference type="Google" id="ProtNLM"/>
    </source>
</evidence>
<organism evidence="2 3">
    <name type="scientific">Nocardioides marmoriginsengisoli</name>
    <dbReference type="NCBI Taxonomy" id="661483"/>
    <lineage>
        <taxon>Bacteria</taxon>
        <taxon>Bacillati</taxon>
        <taxon>Actinomycetota</taxon>
        <taxon>Actinomycetes</taxon>
        <taxon>Propionibacteriales</taxon>
        <taxon>Nocardioidaceae</taxon>
        <taxon>Nocardioides</taxon>
    </lineage>
</organism>
<evidence type="ECO:0000313" key="2">
    <source>
        <dbReference type="EMBL" id="RNL65342.1"/>
    </source>
</evidence>
<reference evidence="2 3" key="1">
    <citation type="submission" date="2018-11" db="EMBL/GenBank/DDBJ databases">
        <authorList>
            <person name="Li F."/>
        </authorList>
    </citation>
    <scope>NUCLEOTIDE SEQUENCE [LARGE SCALE GENOMIC DNA]</scope>
    <source>
        <strain evidence="2 3">Gsoil 097</strain>
    </source>
</reference>
<dbReference type="Proteomes" id="UP000267128">
    <property type="component" value="Unassembled WGS sequence"/>
</dbReference>
<dbReference type="OrthoDB" id="3765654at2"/>
<keyword evidence="3" id="KW-1185">Reference proteome</keyword>
<gene>
    <name evidence="2" type="ORF">EFK50_05125</name>
</gene>
<feature type="transmembrane region" description="Helical" evidence="1">
    <location>
        <begin position="184"/>
        <end position="205"/>
    </location>
</feature>
<keyword evidence="1" id="KW-0472">Membrane</keyword>
<evidence type="ECO:0000313" key="3">
    <source>
        <dbReference type="Proteomes" id="UP000267128"/>
    </source>
</evidence>